<name>A0ABX2ATV3_9BACT</name>
<accession>A0ABX2ATV3</accession>
<feature type="domain" description="Type 9 secretion system plug protein N-terminal" evidence="1">
    <location>
        <begin position="37"/>
        <end position="161"/>
    </location>
</feature>
<dbReference type="RefSeq" id="WP_172175469.1">
    <property type="nucleotide sequence ID" value="NZ_CASGIA010000007.1"/>
</dbReference>
<dbReference type="GeneID" id="82157619"/>
<evidence type="ECO:0000259" key="1">
    <source>
        <dbReference type="Pfam" id="PF17116"/>
    </source>
</evidence>
<dbReference type="InterPro" id="IPR031345">
    <property type="entry name" value="T9SS_Plug_N"/>
</dbReference>
<gene>
    <name evidence="2" type="ORF">HPS55_07550</name>
</gene>
<keyword evidence="3" id="KW-1185">Reference proteome</keyword>
<dbReference type="Pfam" id="PF17116">
    <property type="entry name" value="T9SS_plug_1st"/>
    <property type="match status" value="1"/>
</dbReference>
<proteinExistence type="predicted"/>
<reference evidence="2 3" key="1">
    <citation type="submission" date="2020-05" db="EMBL/GenBank/DDBJ databases">
        <title>Distinct polysaccharide utilization as determinants for interspecies competition between intestinal Prevotella spp.</title>
        <authorList>
            <person name="Galvez E.J.C."/>
            <person name="Iljazovic A."/>
            <person name="Strowig T."/>
        </authorList>
    </citation>
    <scope>NUCLEOTIDE SEQUENCE [LARGE SCALE GENOMIC DNA]</scope>
    <source>
        <strain evidence="2 3">PROD</strain>
    </source>
</reference>
<protein>
    <submittedName>
        <fullName evidence="2">DUF5103 domain-containing protein</fullName>
    </submittedName>
</protein>
<dbReference type="EMBL" id="JABKKE010000010">
    <property type="protein sequence ID" value="NPE14182.1"/>
    <property type="molecule type" value="Genomic_DNA"/>
</dbReference>
<dbReference type="Proteomes" id="UP001193734">
    <property type="component" value="Unassembled WGS sequence"/>
</dbReference>
<evidence type="ECO:0000313" key="2">
    <source>
        <dbReference type="EMBL" id="NPE14182.1"/>
    </source>
</evidence>
<organism evidence="2 3">
    <name type="scientific">Xylanibacter rodentium</name>
    <dbReference type="NCBI Taxonomy" id="2736289"/>
    <lineage>
        <taxon>Bacteria</taxon>
        <taxon>Pseudomonadati</taxon>
        <taxon>Bacteroidota</taxon>
        <taxon>Bacteroidia</taxon>
        <taxon>Bacteroidales</taxon>
        <taxon>Prevotellaceae</taxon>
        <taxon>Xylanibacter</taxon>
    </lineage>
</organism>
<evidence type="ECO:0000313" key="3">
    <source>
        <dbReference type="Proteomes" id="UP001193734"/>
    </source>
</evidence>
<comment type="caution">
    <text evidence="2">The sequence shown here is derived from an EMBL/GenBank/DDBJ whole genome shotgun (WGS) entry which is preliminary data.</text>
</comment>
<sequence length="418" mass="49070">MKKALYISRYIFTMICLITQTAHQINAMRQTVYNRQIKTLQAVVNNDWLSPPVMILNSDDVLDIGFDELSHEYHRFTYRIEHCENDWTVSQEIFESDFLNGFNDNPIENYQNSLNTTVLYTHYTLQLPNDKCSLKMSGNYRLTIFDENNERAASIEFMIVEPLMAVGMSCTANTDIDTNKSHQQITLTVGYGPLKVTNHREQISTIIMQNNRSDNTRKDVSPNLISSKGLEWRHNKELIFNAGNEYRKFEVLDVTHPTMGIDRITWDGHNYNAYPFIDEPRKNYLYDEDANGAFYIRNSDNIENDYISEYVNVHYRLKSPKISHGRIIIRGNWTTDDDLENYIMTYNDTDGMYHATVMQKQGYYSYQYALLDDKGTISVSPTEGNFHQTENRYQAYVYYKETGGRTWRLVGYRQLEFR</sequence>